<proteinExistence type="predicted"/>
<protein>
    <submittedName>
        <fullName evidence="1">Uncharacterized protein</fullName>
    </submittedName>
</protein>
<dbReference type="EMBL" id="CP144749">
    <property type="protein sequence ID" value="WVZ77110.1"/>
    <property type="molecule type" value="Genomic_DNA"/>
</dbReference>
<name>A0AAQ3WX45_PASNO</name>
<sequence length="84" mass="8932">MARSNCYGPVSATLEMTPRGHVPGNGPMPAAPLSSSWWIDGRVCAGMGQQPWQGNHHPPLLEAGHLLVFLPASVIQPEPPSQIV</sequence>
<reference evidence="1 2" key="1">
    <citation type="submission" date="2024-02" db="EMBL/GenBank/DDBJ databases">
        <title>High-quality chromosome-scale genome assembly of Pensacola bahiagrass (Paspalum notatum Flugge var. saurae).</title>
        <authorList>
            <person name="Vega J.M."/>
            <person name="Podio M."/>
            <person name="Orjuela J."/>
            <person name="Siena L.A."/>
            <person name="Pessino S.C."/>
            <person name="Combes M.C."/>
            <person name="Mariac C."/>
            <person name="Albertini E."/>
            <person name="Pupilli F."/>
            <person name="Ortiz J.P.A."/>
            <person name="Leblanc O."/>
        </authorList>
    </citation>
    <scope>NUCLEOTIDE SEQUENCE [LARGE SCALE GENOMIC DNA]</scope>
    <source>
        <strain evidence="1">R1</strain>
        <tissue evidence="1">Leaf</tissue>
    </source>
</reference>
<dbReference type="AlphaFoldDB" id="A0AAQ3WX45"/>
<keyword evidence="2" id="KW-1185">Reference proteome</keyword>
<evidence type="ECO:0000313" key="2">
    <source>
        <dbReference type="Proteomes" id="UP001341281"/>
    </source>
</evidence>
<accession>A0AAQ3WX45</accession>
<gene>
    <name evidence="1" type="ORF">U9M48_025011</name>
</gene>
<evidence type="ECO:0000313" key="1">
    <source>
        <dbReference type="EMBL" id="WVZ77110.1"/>
    </source>
</evidence>
<dbReference type="Proteomes" id="UP001341281">
    <property type="component" value="Chromosome 05"/>
</dbReference>
<organism evidence="1 2">
    <name type="scientific">Paspalum notatum var. saurae</name>
    <dbReference type="NCBI Taxonomy" id="547442"/>
    <lineage>
        <taxon>Eukaryota</taxon>
        <taxon>Viridiplantae</taxon>
        <taxon>Streptophyta</taxon>
        <taxon>Embryophyta</taxon>
        <taxon>Tracheophyta</taxon>
        <taxon>Spermatophyta</taxon>
        <taxon>Magnoliopsida</taxon>
        <taxon>Liliopsida</taxon>
        <taxon>Poales</taxon>
        <taxon>Poaceae</taxon>
        <taxon>PACMAD clade</taxon>
        <taxon>Panicoideae</taxon>
        <taxon>Andropogonodae</taxon>
        <taxon>Paspaleae</taxon>
        <taxon>Paspalinae</taxon>
        <taxon>Paspalum</taxon>
    </lineage>
</organism>